<dbReference type="InterPro" id="IPR010985">
    <property type="entry name" value="Ribbon_hlx_hlx"/>
</dbReference>
<dbReference type="AlphaFoldDB" id="A0A5B9DKW6"/>
<dbReference type="OrthoDB" id="7359471at2"/>
<keyword evidence="3" id="KW-1185">Reference proteome</keyword>
<evidence type="ECO:0000313" key="2">
    <source>
        <dbReference type="EMBL" id="QEE19854.1"/>
    </source>
</evidence>
<evidence type="ECO:0000259" key="1">
    <source>
        <dbReference type="Pfam" id="PF01402"/>
    </source>
</evidence>
<dbReference type="CDD" id="cd22233">
    <property type="entry name" value="RHH_CopAso-like"/>
    <property type="match status" value="1"/>
</dbReference>
<sequence length="87" mass="9357">MAATTTITVRIPEETKAKLEKIAEAGKRSLSYVAAEAIEAFVAIELPIIEGILEGIEDIEAGRVVSHEEAMAEIYAAIDQASRRKSA</sequence>
<gene>
    <name evidence="2" type="ORF">FNA67_06570</name>
</gene>
<dbReference type="Pfam" id="PF01402">
    <property type="entry name" value="RHH_1"/>
    <property type="match status" value="1"/>
</dbReference>
<dbReference type="KEGG" id="yti:FNA67_06570"/>
<reference evidence="2 3" key="1">
    <citation type="journal article" date="2015" name="Int. J. Syst. Evol. Microbiol.">
        <title>Youhaiella tibetensis gen. nov., sp. nov., isolated from subsurface sediment.</title>
        <authorList>
            <person name="Wang Y.X."/>
            <person name="Huang F.Q."/>
            <person name="Nogi Y."/>
            <person name="Pang S.J."/>
            <person name="Wang P.K."/>
            <person name="Lv J."/>
        </authorList>
    </citation>
    <scope>NUCLEOTIDE SEQUENCE [LARGE SCALE GENOMIC DNA]</scope>
    <source>
        <strain evidence="3">fig4</strain>
    </source>
</reference>
<accession>A0A5B9DKW6</accession>
<dbReference type="InterPro" id="IPR002145">
    <property type="entry name" value="CopG"/>
</dbReference>
<evidence type="ECO:0000313" key="3">
    <source>
        <dbReference type="Proteomes" id="UP000321062"/>
    </source>
</evidence>
<proteinExistence type="predicted"/>
<dbReference type="Proteomes" id="UP000321062">
    <property type="component" value="Chromosome"/>
</dbReference>
<dbReference type="RefSeq" id="WP_147655464.1">
    <property type="nucleotide sequence ID" value="NZ_BMFM01000001.1"/>
</dbReference>
<feature type="domain" description="Ribbon-helix-helix protein CopG" evidence="1">
    <location>
        <begin position="6"/>
        <end position="40"/>
    </location>
</feature>
<dbReference type="GO" id="GO:0006355">
    <property type="term" value="P:regulation of DNA-templated transcription"/>
    <property type="evidence" value="ECO:0007669"/>
    <property type="project" value="InterPro"/>
</dbReference>
<dbReference type="EMBL" id="CP041690">
    <property type="protein sequence ID" value="QEE19854.1"/>
    <property type="molecule type" value="Genomic_DNA"/>
</dbReference>
<protein>
    <submittedName>
        <fullName evidence="2">Ribbon-helix-helix protein, CopG family</fullName>
    </submittedName>
</protein>
<organism evidence="2 3">
    <name type="scientific">Paradevosia tibetensis</name>
    <dbReference type="NCBI Taxonomy" id="1447062"/>
    <lineage>
        <taxon>Bacteria</taxon>
        <taxon>Pseudomonadati</taxon>
        <taxon>Pseudomonadota</taxon>
        <taxon>Alphaproteobacteria</taxon>
        <taxon>Hyphomicrobiales</taxon>
        <taxon>Devosiaceae</taxon>
        <taxon>Paradevosia</taxon>
    </lineage>
</organism>
<dbReference type="SUPFAM" id="SSF47598">
    <property type="entry name" value="Ribbon-helix-helix"/>
    <property type="match status" value="1"/>
</dbReference>
<name>A0A5B9DKW6_9HYPH</name>